<protein>
    <submittedName>
        <fullName evidence="2">Uncharacterized protein</fullName>
    </submittedName>
</protein>
<keyword evidence="3" id="KW-1185">Reference proteome</keyword>
<sequence>MPVVDDLEESDDGAARAVTSYVDGRNYVDLRWSLQPLSADASFDDASQSAADLLERISQGTDIATAPGLSNETTTTDNNQREEESTTAKDRPDSKGAAQVVRRRRRAQAATASTDYEFIEKRWRHERSLKEREHALEMKRLAAEKLRIKRKQERSEKRRELKRDRTERELKLREREIETRERQLQAQLDEASQGEQLSRFHKATQYAILKIVEMICDK</sequence>
<comment type="caution">
    <text evidence="2">The sequence shown here is derived from an EMBL/GenBank/DDBJ whole genome shotgun (WGS) entry which is preliminary data.</text>
</comment>
<accession>A0A9J6CYM0</accession>
<feature type="region of interest" description="Disordered" evidence="1">
    <location>
        <begin position="150"/>
        <end position="169"/>
    </location>
</feature>
<feature type="region of interest" description="Disordered" evidence="1">
    <location>
        <begin position="58"/>
        <end position="108"/>
    </location>
</feature>
<feature type="compositionally biased region" description="Polar residues" evidence="1">
    <location>
        <begin position="58"/>
        <end position="78"/>
    </location>
</feature>
<evidence type="ECO:0000313" key="2">
    <source>
        <dbReference type="EMBL" id="KAH7957973.1"/>
    </source>
</evidence>
<feature type="compositionally biased region" description="Basic and acidic residues" evidence="1">
    <location>
        <begin position="153"/>
        <end position="169"/>
    </location>
</feature>
<feature type="compositionally biased region" description="Basic and acidic residues" evidence="1">
    <location>
        <begin position="79"/>
        <end position="94"/>
    </location>
</feature>
<reference evidence="2" key="1">
    <citation type="journal article" date="2020" name="Cell">
        <title>Large-Scale Comparative Analyses of Tick Genomes Elucidate Their Genetic Diversity and Vector Capacities.</title>
        <authorList>
            <consortium name="Tick Genome and Microbiome Consortium (TIGMIC)"/>
            <person name="Jia N."/>
            <person name="Wang J."/>
            <person name="Shi W."/>
            <person name="Du L."/>
            <person name="Sun Y."/>
            <person name="Zhan W."/>
            <person name="Jiang J.F."/>
            <person name="Wang Q."/>
            <person name="Zhang B."/>
            <person name="Ji P."/>
            <person name="Bell-Sakyi L."/>
            <person name="Cui X.M."/>
            <person name="Yuan T.T."/>
            <person name="Jiang B.G."/>
            <person name="Yang W.F."/>
            <person name="Lam T.T."/>
            <person name="Chang Q.C."/>
            <person name="Ding S.J."/>
            <person name="Wang X.J."/>
            <person name="Zhu J.G."/>
            <person name="Ruan X.D."/>
            <person name="Zhao L."/>
            <person name="Wei J.T."/>
            <person name="Ye R.Z."/>
            <person name="Que T.C."/>
            <person name="Du C.H."/>
            <person name="Zhou Y.H."/>
            <person name="Cheng J.X."/>
            <person name="Dai P.F."/>
            <person name="Guo W.B."/>
            <person name="Han X.H."/>
            <person name="Huang E.J."/>
            <person name="Li L.F."/>
            <person name="Wei W."/>
            <person name="Gao Y.C."/>
            <person name="Liu J.Z."/>
            <person name="Shao H.Z."/>
            <person name="Wang X."/>
            <person name="Wang C.C."/>
            <person name="Yang T.C."/>
            <person name="Huo Q.B."/>
            <person name="Li W."/>
            <person name="Chen H.Y."/>
            <person name="Chen S.E."/>
            <person name="Zhou L.G."/>
            <person name="Ni X.B."/>
            <person name="Tian J.H."/>
            <person name="Sheng Y."/>
            <person name="Liu T."/>
            <person name="Pan Y.S."/>
            <person name="Xia L.Y."/>
            <person name="Li J."/>
            <person name="Zhao F."/>
            <person name="Cao W.C."/>
        </authorList>
    </citation>
    <scope>NUCLEOTIDE SEQUENCE</scope>
    <source>
        <strain evidence="2">Rmic-2018</strain>
    </source>
</reference>
<reference evidence="2" key="2">
    <citation type="submission" date="2021-09" db="EMBL/GenBank/DDBJ databases">
        <authorList>
            <person name="Jia N."/>
            <person name="Wang J."/>
            <person name="Shi W."/>
            <person name="Du L."/>
            <person name="Sun Y."/>
            <person name="Zhan W."/>
            <person name="Jiang J."/>
            <person name="Wang Q."/>
            <person name="Zhang B."/>
            <person name="Ji P."/>
            <person name="Sakyi L.B."/>
            <person name="Cui X."/>
            <person name="Yuan T."/>
            <person name="Jiang B."/>
            <person name="Yang W."/>
            <person name="Lam T.T.-Y."/>
            <person name="Chang Q."/>
            <person name="Ding S."/>
            <person name="Wang X."/>
            <person name="Zhu J."/>
            <person name="Ruan X."/>
            <person name="Zhao L."/>
            <person name="Wei J."/>
            <person name="Que T."/>
            <person name="Du C."/>
            <person name="Cheng J."/>
            <person name="Dai P."/>
            <person name="Han X."/>
            <person name="Huang E."/>
            <person name="Gao Y."/>
            <person name="Liu J."/>
            <person name="Shao H."/>
            <person name="Ye R."/>
            <person name="Li L."/>
            <person name="Wei W."/>
            <person name="Wang X."/>
            <person name="Wang C."/>
            <person name="Huo Q."/>
            <person name="Li W."/>
            <person name="Guo W."/>
            <person name="Chen H."/>
            <person name="Chen S."/>
            <person name="Zhou L."/>
            <person name="Zhou L."/>
            <person name="Ni X."/>
            <person name="Tian J."/>
            <person name="Zhou Y."/>
            <person name="Sheng Y."/>
            <person name="Liu T."/>
            <person name="Pan Y."/>
            <person name="Xia L."/>
            <person name="Li J."/>
            <person name="Zhao F."/>
            <person name="Cao W."/>
        </authorList>
    </citation>
    <scope>NUCLEOTIDE SEQUENCE</scope>
    <source>
        <strain evidence="2">Rmic-2018</strain>
        <tissue evidence="2">Larvae</tissue>
    </source>
</reference>
<dbReference type="EMBL" id="JABSTU010004675">
    <property type="protein sequence ID" value="KAH7957973.1"/>
    <property type="molecule type" value="Genomic_DNA"/>
</dbReference>
<dbReference type="VEuPathDB" id="VectorBase:LOC119168146"/>
<evidence type="ECO:0000313" key="3">
    <source>
        <dbReference type="Proteomes" id="UP000821866"/>
    </source>
</evidence>
<organism evidence="2 3">
    <name type="scientific">Rhipicephalus microplus</name>
    <name type="common">Cattle tick</name>
    <name type="synonym">Boophilus microplus</name>
    <dbReference type="NCBI Taxonomy" id="6941"/>
    <lineage>
        <taxon>Eukaryota</taxon>
        <taxon>Metazoa</taxon>
        <taxon>Ecdysozoa</taxon>
        <taxon>Arthropoda</taxon>
        <taxon>Chelicerata</taxon>
        <taxon>Arachnida</taxon>
        <taxon>Acari</taxon>
        <taxon>Parasitiformes</taxon>
        <taxon>Ixodida</taxon>
        <taxon>Ixodoidea</taxon>
        <taxon>Ixodidae</taxon>
        <taxon>Rhipicephalinae</taxon>
        <taxon>Rhipicephalus</taxon>
        <taxon>Boophilus</taxon>
    </lineage>
</organism>
<dbReference type="AlphaFoldDB" id="A0A9J6CYM0"/>
<evidence type="ECO:0000256" key="1">
    <source>
        <dbReference type="SAM" id="MobiDB-lite"/>
    </source>
</evidence>
<dbReference type="Proteomes" id="UP000821866">
    <property type="component" value="Unassembled WGS sequence"/>
</dbReference>
<gene>
    <name evidence="2" type="ORF">HPB51_028041</name>
</gene>
<name>A0A9J6CYM0_RHIMP</name>
<proteinExistence type="predicted"/>